<protein>
    <submittedName>
        <fullName evidence="1">Transcriptional regulator with XRE-family HTH domain</fullName>
    </submittedName>
</protein>
<name>A0A7W7RMA0_9ACTN</name>
<evidence type="ECO:0000313" key="1">
    <source>
        <dbReference type="EMBL" id="MBB4934610.1"/>
    </source>
</evidence>
<accession>A0A7W7RMA0</accession>
<evidence type="ECO:0000313" key="2">
    <source>
        <dbReference type="Proteomes" id="UP000523007"/>
    </source>
</evidence>
<proteinExistence type="predicted"/>
<dbReference type="SUPFAM" id="SSF47413">
    <property type="entry name" value="lambda repressor-like DNA-binding domains"/>
    <property type="match status" value="1"/>
</dbReference>
<dbReference type="EMBL" id="JACHJT010000001">
    <property type="protein sequence ID" value="MBB4934610.1"/>
    <property type="molecule type" value="Genomic_DNA"/>
</dbReference>
<dbReference type="Proteomes" id="UP000523007">
    <property type="component" value="Unassembled WGS sequence"/>
</dbReference>
<dbReference type="InterPro" id="IPR001387">
    <property type="entry name" value="Cro/C1-type_HTH"/>
</dbReference>
<comment type="caution">
    <text evidence="1">The sequence shown here is derived from an EMBL/GenBank/DDBJ whole genome shotgun (WGS) entry which is preliminary data.</text>
</comment>
<reference evidence="1 2" key="1">
    <citation type="submission" date="2020-08" db="EMBL/GenBank/DDBJ databases">
        <title>Sequencing the genomes of 1000 actinobacteria strains.</title>
        <authorList>
            <person name="Klenk H.-P."/>
        </authorList>
    </citation>
    <scope>NUCLEOTIDE SEQUENCE [LARGE SCALE GENOMIC DNA]</scope>
    <source>
        <strain evidence="1 2">DSM 102030</strain>
    </source>
</reference>
<dbReference type="CDD" id="cd00093">
    <property type="entry name" value="HTH_XRE"/>
    <property type="match status" value="1"/>
</dbReference>
<sequence>MNEALRRALARSRLTDADVAAHLGVDPKTVRRWLSGQKPHPRHRWGVADLVDVPERELWPDAQRPEVHPEAGNGVRRIYPHRWAVPHETWRAFFESAEQEIGILVYAGLFLADDPGILRLFEAKARAGVSIRLLLGDPESPHAHQRGVEEGIGDAMPAKIRNALVLYRPLLELEGVELRLHGTVLYNSIYRADEQLLINQHIYGAPASATPVLHLDAQENHNMASTYLQGFEFIWSSTTIHEP</sequence>
<dbReference type="InterPro" id="IPR010982">
    <property type="entry name" value="Lambda_DNA-bd_dom_sf"/>
</dbReference>
<dbReference type="Gene3D" id="1.10.260.40">
    <property type="entry name" value="lambda repressor-like DNA-binding domains"/>
    <property type="match status" value="1"/>
</dbReference>
<organism evidence="1 2">
    <name type="scientific">Lipingzhangella halophila</name>
    <dbReference type="NCBI Taxonomy" id="1783352"/>
    <lineage>
        <taxon>Bacteria</taxon>
        <taxon>Bacillati</taxon>
        <taxon>Actinomycetota</taxon>
        <taxon>Actinomycetes</taxon>
        <taxon>Streptosporangiales</taxon>
        <taxon>Nocardiopsidaceae</taxon>
        <taxon>Lipingzhangella</taxon>
    </lineage>
</organism>
<keyword evidence="2" id="KW-1185">Reference proteome</keyword>
<dbReference type="RefSeq" id="WP_184582804.1">
    <property type="nucleotide sequence ID" value="NZ_JACHJT010000001.1"/>
</dbReference>
<gene>
    <name evidence="1" type="ORF">F4561_005430</name>
</gene>
<dbReference type="AlphaFoldDB" id="A0A7W7RMA0"/>
<dbReference type="GO" id="GO:0003677">
    <property type="term" value="F:DNA binding"/>
    <property type="evidence" value="ECO:0007669"/>
    <property type="project" value="InterPro"/>
</dbReference>